<name>A0ABQ4ST22_9HYPH</name>
<evidence type="ECO:0000313" key="3">
    <source>
        <dbReference type="Proteomes" id="UP001055102"/>
    </source>
</evidence>
<proteinExistence type="predicted"/>
<dbReference type="EMBL" id="BPQR01000015">
    <property type="protein sequence ID" value="GJE05644.1"/>
    <property type="molecule type" value="Genomic_DNA"/>
</dbReference>
<gene>
    <name evidence="2" type="ORF">AOPFMNJM_0948</name>
</gene>
<keyword evidence="3" id="KW-1185">Reference proteome</keyword>
<sequence>MPLRLPKLPGPALPRPRLGRRAGWALACLGGLAAAGTVAASLDWTVPAGPAARFAERALAGYGLTLTVEGPAELTLLPMPRLGFARARIATREGETLAESGRLTVELAPTALLAGRAEIATVGLDGARIDLGRRDRNGVWHSPLKALAGRLVGDADGHPRRVLLSGSTLSLRDADGAFETADGVEAVMSWPFWSASLECAGSLTWRGARTRFALSRLNAGALAGGGATPFAASLVWPDGEIAAEGTFTGGEDLRLAGSGRLQARALPRTLAWLGTDVALAPFVGDLSLEGPFEVAAGTVMMSRVAVGIGNSRLEGAMSALLAGRPSVQATLAADTLDLGPLLGGLVRLTDTAQPGASQAVALRPLTGGDLDLRLSAAASRIGPVRIEDIAASLLVRSDGIEASLSRARLAGTAVKGRLALIAAGEDGGDTELRAQGSFDRLDLGGLLADLGQERWLFGGTQGQFVLESSGRDMAALVGRLSGRAAFSIDNGTLAGLDLSDVIHRNGAVAAGALARRNGRTVFERAAVTLRFADGVGEIGDGFLKGPTVSAAIRGRLSLPERSLKAQVELQHRGGEAARRPTRFDLSGPLDRVAVTAVPLDRGGADPGSVPTALTLPAALPAGARAYAAP</sequence>
<comment type="caution">
    <text evidence="2">The sequence shown here is derived from an EMBL/GenBank/DDBJ whole genome shotgun (WGS) entry which is preliminary data.</text>
</comment>
<protein>
    <recommendedName>
        <fullName evidence="1">AsmA domain-containing protein</fullName>
    </recommendedName>
</protein>
<dbReference type="RefSeq" id="WP_238274327.1">
    <property type="nucleotide sequence ID" value="NZ_BPQR01000015.1"/>
</dbReference>
<evidence type="ECO:0000313" key="2">
    <source>
        <dbReference type="EMBL" id="GJE05644.1"/>
    </source>
</evidence>
<reference evidence="2" key="1">
    <citation type="journal article" date="2021" name="Front. Microbiol.">
        <title>Comprehensive Comparative Genomics and Phenotyping of Methylobacterium Species.</title>
        <authorList>
            <person name="Alessa O."/>
            <person name="Ogura Y."/>
            <person name="Fujitani Y."/>
            <person name="Takami H."/>
            <person name="Hayashi T."/>
            <person name="Sahin N."/>
            <person name="Tani A."/>
        </authorList>
    </citation>
    <scope>NUCLEOTIDE SEQUENCE</scope>
    <source>
        <strain evidence="2">LMG 23639</strain>
    </source>
</reference>
<dbReference type="PANTHER" id="PTHR30441">
    <property type="entry name" value="DUF748 DOMAIN-CONTAINING PROTEIN"/>
    <property type="match status" value="1"/>
</dbReference>
<dbReference type="Pfam" id="PF05170">
    <property type="entry name" value="AsmA"/>
    <property type="match status" value="1"/>
</dbReference>
<dbReference type="Proteomes" id="UP001055102">
    <property type="component" value="Unassembled WGS sequence"/>
</dbReference>
<feature type="domain" description="AsmA" evidence="1">
    <location>
        <begin position="426"/>
        <end position="535"/>
    </location>
</feature>
<organism evidence="2 3">
    <name type="scientific">Methylobacterium jeotgali</name>
    <dbReference type="NCBI Taxonomy" id="381630"/>
    <lineage>
        <taxon>Bacteria</taxon>
        <taxon>Pseudomonadati</taxon>
        <taxon>Pseudomonadota</taxon>
        <taxon>Alphaproteobacteria</taxon>
        <taxon>Hyphomicrobiales</taxon>
        <taxon>Methylobacteriaceae</taxon>
        <taxon>Methylobacterium</taxon>
    </lineage>
</organism>
<dbReference type="InterPro" id="IPR052894">
    <property type="entry name" value="AsmA-related"/>
</dbReference>
<reference evidence="2" key="2">
    <citation type="submission" date="2021-08" db="EMBL/GenBank/DDBJ databases">
        <authorList>
            <person name="Tani A."/>
            <person name="Ola A."/>
            <person name="Ogura Y."/>
            <person name="Katsura K."/>
            <person name="Hayashi T."/>
        </authorList>
    </citation>
    <scope>NUCLEOTIDE SEQUENCE</scope>
    <source>
        <strain evidence="2">LMG 23639</strain>
    </source>
</reference>
<accession>A0ABQ4ST22</accession>
<dbReference type="InterPro" id="IPR007844">
    <property type="entry name" value="AsmA"/>
</dbReference>
<evidence type="ECO:0000259" key="1">
    <source>
        <dbReference type="Pfam" id="PF05170"/>
    </source>
</evidence>
<dbReference type="PANTHER" id="PTHR30441:SF4">
    <property type="entry name" value="PROTEIN ASMA"/>
    <property type="match status" value="1"/>
</dbReference>